<dbReference type="PANTHER" id="PTHR47425">
    <property type="entry name" value="FARB-RELATED"/>
    <property type="match status" value="1"/>
</dbReference>
<dbReference type="Proteomes" id="UP000799764">
    <property type="component" value="Unassembled WGS sequence"/>
</dbReference>
<reference evidence="6" key="1">
    <citation type="journal article" date="2020" name="Stud. Mycol.">
        <title>101 Dothideomycetes genomes: a test case for predicting lifestyles and emergence of pathogens.</title>
        <authorList>
            <person name="Haridas S."/>
            <person name="Albert R."/>
            <person name="Binder M."/>
            <person name="Bloem J."/>
            <person name="Labutti K."/>
            <person name="Salamov A."/>
            <person name="Andreopoulos B."/>
            <person name="Baker S."/>
            <person name="Barry K."/>
            <person name="Bills G."/>
            <person name="Bluhm B."/>
            <person name="Cannon C."/>
            <person name="Castanera R."/>
            <person name="Culley D."/>
            <person name="Daum C."/>
            <person name="Ezra D."/>
            <person name="Gonzalez J."/>
            <person name="Henrissat B."/>
            <person name="Kuo A."/>
            <person name="Liang C."/>
            <person name="Lipzen A."/>
            <person name="Lutzoni F."/>
            <person name="Magnuson J."/>
            <person name="Mondo S."/>
            <person name="Nolan M."/>
            <person name="Ohm R."/>
            <person name="Pangilinan J."/>
            <person name="Park H.-J."/>
            <person name="Ramirez L."/>
            <person name="Alfaro M."/>
            <person name="Sun H."/>
            <person name="Tritt A."/>
            <person name="Yoshinaga Y."/>
            <person name="Zwiers L.-H."/>
            <person name="Turgeon B."/>
            <person name="Goodwin S."/>
            <person name="Spatafora J."/>
            <person name="Crous P."/>
            <person name="Grigoriev I."/>
        </authorList>
    </citation>
    <scope>NUCLEOTIDE SEQUENCE</scope>
    <source>
        <strain evidence="6">CBS 690.94</strain>
    </source>
</reference>
<dbReference type="InterPro" id="IPR036864">
    <property type="entry name" value="Zn2-C6_fun-type_DNA-bd_sf"/>
</dbReference>
<dbReference type="PROSITE" id="PS50048">
    <property type="entry name" value="ZN2_CY6_FUNGAL_2"/>
    <property type="match status" value="1"/>
</dbReference>
<dbReference type="EMBL" id="MU001492">
    <property type="protein sequence ID" value="KAF2452051.1"/>
    <property type="molecule type" value="Genomic_DNA"/>
</dbReference>
<keyword evidence="2" id="KW-0539">Nucleus</keyword>
<sequence>MPRKRAVKVCAFCHSHKIRCDVDSTGVPCSKCVEVREECIVRTRKAYPTRKKLQSLGHENGTTHSNPGDKADNIATTLAHNDLTQVIAAAVPKPTSRLAHIFVGDGGFGAILDAIDKTADRHFHIFAGPEKALAVEDLQYLNAKGCFTLPEERKQLLQAYFHFVHPSFPVIDAHAFLAQYNAHGFEGINLLLLWSIFSASASYVPSLSPRRKECKEVYSARAKLLFDIGQENDKIVLVQSALLMSYWYSNSADVKQSWYWTGIAFSISQSFGLHALTKARPRTQEETLWRNIWLCCLLRDTWQAFGRGRPLRLSSTSIEINTIETPTCQLADLMLHGDPLYSPREVVELGALWQKTVSISNVLRDMLMTKRPLTPARAKESEKNLRDVDYSDATVIIQHVERHLELRRCAVRIAWAKLTQQTKEQELASNGITAVLHAFIGGHRESPIWAAPFIIPLLVPAIATYLTALKNKDEHASAQLDFYEHFLTVIEDNYPAASMLKGVMVAAEETILNKGVGEGWKGKGGMELGNQFEDFGSMEHEDPFDLSWIGNWDCTAPGR</sequence>
<protein>
    <recommendedName>
        <fullName evidence="5">Zn(2)-C6 fungal-type domain-containing protein</fullName>
    </recommendedName>
</protein>
<feature type="transmembrane region" description="Helical" evidence="4">
    <location>
        <begin position="449"/>
        <end position="469"/>
    </location>
</feature>
<keyword evidence="7" id="KW-1185">Reference proteome</keyword>
<dbReference type="GO" id="GO:0000981">
    <property type="term" value="F:DNA-binding transcription factor activity, RNA polymerase II-specific"/>
    <property type="evidence" value="ECO:0007669"/>
    <property type="project" value="InterPro"/>
</dbReference>
<dbReference type="GO" id="GO:0008270">
    <property type="term" value="F:zinc ion binding"/>
    <property type="evidence" value="ECO:0007669"/>
    <property type="project" value="InterPro"/>
</dbReference>
<dbReference type="OrthoDB" id="4161332at2759"/>
<feature type="domain" description="Zn(2)-C6 fungal-type" evidence="5">
    <location>
        <begin position="9"/>
        <end position="41"/>
    </location>
</feature>
<dbReference type="Pfam" id="PF04082">
    <property type="entry name" value="Fungal_trans"/>
    <property type="match status" value="1"/>
</dbReference>
<dbReference type="AlphaFoldDB" id="A0A9P4Q028"/>
<dbReference type="Gene3D" id="4.10.240.10">
    <property type="entry name" value="Zn(2)-C6 fungal-type DNA-binding domain"/>
    <property type="match status" value="1"/>
</dbReference>
<gene>
    <name evidence="6" type="ORF">P171DRAFT_479061</name>
</gene>
<dbReference type="SMART" id="SM00066">
    <property type="entry name" value="GAL4"/>
    <property type="match status" value="1"/>
</dbReference>
<dbReference type="CDD" id="cd12148">
    <property type="entry name" value="fungal_TF_MHR"/>
    <property type="match status" value="1"/>
</dbReference>
<evidence type="ECO:0000313" key="6">
    <source>
        <dbReference type="EMBL" id="KAF2452051.1"/>
    </source>
</evidence>
<evidence type="ECO:0000256" key="4">
    <source>
        <dbReference type="SAM" id="Phobius"/>
    </source>
</evidence>
<comment type="caution">
    <text evidence="6">The sequence shown here is derived from an EMBL/GenBank/DDBJ whole genome shotgun (WGS) entry which is preliminary data.</text>
</comment>
<evidence type="ECO:0000256" key="1">
    <source>
        <dbReference type="ARBA" id="ARBA00022723"/>
    </source>
</evidence>
<dbReference type="InterPro" id="IPR001138">
    <property type="entry name" value="Zn2Cys6_DnaBD"/>
</dbReference>
<dbReference type="GO" id="GO:0003677">
    <property type="term" value="F:DNA binding"/>
    <property type="evidence" value="ECO:0007669"/>
    <property type="project" value="InterPro"/>
</dbReference>
<organism evidence="6 7">
    <name type="scientific">Karstenula rhodostoma CBS 690.94</name>
    <dbReference type="NCBI Taxonomy" id="1392251"/>
    <lineage>
        <taxon>Eukaryota</taxon>
        <taxon>Fungi</taxon>
        <taxon>Dikarya</taxon>
        <taxon>Ascomycota</taxon>
        <taxon>Pezizomycotina</taxon>
        <taxon>Dothideomycetes</taxon>
        <taxon>Pleosporomycetidae</taxon>
        <taxon>Pleosporales</taxon>
        <taxon>Massarineae</taxon>
        <taxon>Didymosphaeriaceae</taxon>
        <taxon>Karstenula</taxon>
    </lineage>
</organism>
<keyword evidence="4" id="KW-1133">Transmembrane helix</keyword>
<dbReference type="InterPro" id="IPR052761">
    <property type="entry name" value="Fungal_Detox/Toxin_TFs"/>
</dbReference>
<dbReference type="SMART" id="SM00906">
    <property type="entry name" value="Fungal_trans"/>
    <property type="match status" value="1"/>
</dbReference>
<dbReference type="CDD" id="cd00067">
    <property type="entry name" value="GAL4"/>
    <property type="match status" value="1"/>
</dbReference>
<dbReference type="PROSITE" id="PS00463">
    <property type="entry name" value="ZN2_CY6_FUNGAL_1"/>
    <property type="match status" value="1"/>
</dbReference>
<name>A0A9P4Q028_9PLEO</name>
<dbReference type="GO" id="GO:0006351">
    <property type="term" value="P:DNA-templated transcription"/>
    <property type="evidence" value="ECO:0007669"/>
    <property type="project" value="InterPro"/>
</dbReference>
<evidence type="ECO:0000256" key="2">
    <source>
        <dbReference type="ARBA" id="ARBA00023242"/>
    </source>
</evidence>
<evidence type="ECO:0000313" key="7">
    <source>
        <dbReference type="Proteomes" id="UP000799764"/>
    </source>
</evidence>
<dbReference type="PANTHER" id="PTHR47425:SF3">
    <property type="entry name" value="ZN(II)2CYS6 TRANSCRIPTION FACTOR (EUROFUNG)"/>
    <property type="match status" value="1"/>
</dbReference>
<keyword evidence="1" id="KW-0479">Metal-binding</keyword>
<keyword evidence="4" id="KW-0472">Membrane</keyword>
<accession>A0A9P4Q028</accession>
<proteinExistence type="predicted"/>
<dbReference type="InterPro" id="IPR007219">
    <property type="entry name" value="XnlR_reg_dom"/>
</dbReference>
<evidence type="ECO:0000259" key="5">
    <source>
        <dbReference type="PROSITE" id="PS50048"/>
    </source>
</evidence>
<feature type="region of interest" description="Disordered" evidence="3">
    <location>
        <begin position="51"/>
        <end position="70"/>
    </location>
</feature>
<dbReference type="SUPFAM" id="SSF57701">
    <property type="entry name" value="Zn2/Cys6 DNA-binding domain"/>
    <property type="match status" value="1"/>
</dbReference>
<dbReference type="Pfam" id="PF00172">
    <property type="entry name" value="Zn_clus"/>
    <property type="match status" value="1"/>
</dbReference>
<evidence type="ECO:0000256" key="3">
    <source>
        <dbReference type="SAM" id="MobiDB-lite"/>
    </source>
</evidence>
<keyword evidence="4" id="KW-0812">Transmembrane</keyword>